<keyword evidence="1" id="KW-0645">Protease</keyword>
<dbReference type="AlphaFoldDB" id="A0AAD8DR85"/>
<dbReference type="GO" id="GO:0004252">
    <property type="term" value="F:serine-type endopeptidase activity"/>
    <property type="evidence" value="ECO:0007669"/>
    <property type="project" value="InterPro"/>
</dbReference>
<feature type="compositionally biased region" description="Polar residues" evidence="5">
    <location>
        <begin position="460"/>
        <end position="475"/>
    </location>
</feature>
<dbReference type="SUPFAM" id="SSF50494">
    <property type="entry name" value="Trypsin-like serine proteases"/>
    <property type="match status" value="1"/>
</dbReference>
<evidence type="ECO:0000256" key="6">
    <source>
        <dbReference type="SAM" id="SignalP"/>
    </source>
</evidence>
<dbReference type="InterPro" id="IPR043504">
    <property type="entry name" value="Peptidase_S1_PA_chymotrypsin"/>
</dbReference>
<keyword evidence="3" id="KW-0720">Serine protease</keyword>
<feature type="domain" description="Peptidase S1" evidence="7">
    <location>
        <begin position="30"/>
        <end position="362"/>
    </location>
</feature>
<name>A0AAD8DR85_MYTSE</name>
<evidence type="ECO:0000256" key="5">
    <source>
        <dbReference type="SAM" id="MobiDB-lite"/>
    </source>
</evidence>
<feature type="chain" id="PRO_5042142434" description="Peptidase S1 domain-containing protein" evidence="6">
    <location>
        <begin position="20"/>
        <end position="980"/>
    </location>
</feature>
<feature type="compositionally biased region" description="Basic and acidic residues" evidence="5">
    <location>
        <begin position="743"/>
        <end position="759"/>
    </location>
</feature>
<feature type="region of interest" description="Disordered" evidence="5">
    <location>
        <begin position="743"/>
        <end position="980"/>
    </location>
</feature>
<feature type="compositionally biased region" description="Polar residues" evidence="5">
    <location>
        <begin position="540"/>
        <end position="556"/>
    </location>
</feature>
<feature type="compositionally biased region" description="Low complexity" evidence="5">
    <location>
        <begin position="557"/>
        <end position="568"/>
    </location>
</feature>
<comment type="caution">
    <text evidence="8">The sequence shown here is derived from an EMBL/GenBank/DDBJ whole genome shotgun (WGS) entry which is preliminary data.</text>
</comment>
<dbReference type="Proteomes" id="UP001231518">
    <property type="component" value="Chromosome 24"/>
</dbReference>
<feature type="compositionally biased region" description="Polar residues" evidence="5">
    <location>
        <begin position="242"/>
        <end position="262"/>
    </location>
</feature>
<sequence>MLKCFYILIWIAVFKLCFCQPSMGLGNESILGKKYLVYFVKSAYSEVENDGWLCAGAIVSPSQILTAAACLVEVDRIYAIAGSKKYINGRDIEKDKCANTWKKKVVKISVPKEYATSTAKEVEWMNVDIGVATVHEPYKFNDESYLTHCSYAPNNIKINFDKYNEQENVRAIALGWGGKQVKNIKVIEKAEGKPKLLQEATTTIIKKTFCSKLKNGSTELVNQYLLCASGNGFLGENDDESISNSTYEEQPTDATKNMNESNEMSSRKSTLLVTCQNDHGGPLTTWIGAEEVILGVALNGICNPNFDCVGPRIYVSTAATAKIIKCLLETNETKRKICNDQIVDKRYQVTDVEIKWPEDLKNNLSLNTQQGTPKKRFRRQRNEEELLQERPSENLRNFDGPEFPQVDHSNNPLVYPQEKTPDNLLYNQQYQPEENPLKNQPENRELNSYDQQQQQQSSQVGQTEASINEESNNQPVKPLEGYMNQPQMESQNQPEINAFNQPQTETQNQPKIDGYNQAPIDSYNQPPLDSYYNQPPIDATYNQPPMNPTYNQPLGTSNNNQPQSIQSNYKPQMEAYNQPQTGLGNQPQMGLSNQPDTNMASQNQPQQQINTDQSINNNPQIPISSPPQMEQYMPSQEQLYIQPQLGSYKKPLNSFLKLPTPFKKPIVEMYEAETFKKFESELLQPPPLKLESLRQTQYSNKEPQSLYGQKESFNPVTTESYNPLDIIMAENDPEEEFTFKPVTEERYKPPPVGLHKEPNVKPSMSQPFNPGLNKQFEQPLLNKKNQPRSPQPLGQPLEQGQAPSFDPRYNQPLRQRLEQTPAPSLDPYHKQPLGQPLEQAPAPSFDLHQDQPIGQPLEPAPAPSFNPSPSALRSGGPRNPVLTPSQGNSQTFENMFSELHAGAEAPDPPPPSKEETFDDLFRSLHEESRDTKFETRMDQPIYQAPGQPETGIANGPQDGIQLRQQAPLEFPDYASKRKSS</sequence>
<keyword evidence="6" id="KW-0732">Signal</keyword>
<reference evidence="8" key="1">
    <citation type="submission" date="2023-03" db="EMBL/GenBank/DDBJ databases">
        <title>Chromosome-level genomes of two armyworms, Mythimna separata and Mythimna loreyi, provide insights into the biosynthesis and reception of sex pheromones.</title>
        <authorList>
            <person name="Zhao H."/>
        </authorList>
    </citation>
    <scope>NUCLEOTIDE SEQUENCE</scope>
    <source>
        <strain evidence="8">BeijingLab</strain>
        <tissue evidence="8">Pupa</tissue>
    </source>
</reference>
<evidence type="ECO:0000256" key="2">
    <source>
        <dbReference type="ARBA" id="ARBA00022801"/>
    </source>
</evidence>
<feature type="compositionally biased region" description="Basic and acidic residues" evidence="5">
    <location>
        <begin position="912"/>
        <end position="937"/>
    </location>
</feature>
<gene>
    <name evidence="8" type="ORF">PYW07_010062</name>
</gene>
<dbReference type="InterPro" id="IPR009003">
    <property type="entry name" value="Peptidase_S1_PA"/>
</dbReference>
<feature type="compositionally biased region" description="Polar residues" evidence="5">
    <location>
        <begin position="575"/>
        <end position="600"/>
    </location>
</feature>
<feature type="compositionally biased region" description="Polar residues" evidence="5">
    <location>
        <begin position="522"/>
        <end position="533"/>
    </location>
</feature>
<dbReference type="InterPro" id="IPR001254">
    <property type="entry name" value="Trypsin_dom"/>
</dbReference>
<feature type="signal peptide" evidence="6">
    <location>
        <begin position="1"/>
        <end position="19"/>
    </location>
</feature>
<feature type="region of interest" description="Disordered" evidence="5">
    <location>
        <begin position="238"/>
        <end position="262"/>
    </location>
</feature>
<feature type="region of interest" description="Disordered" evidence="5">
    <location>
        <begin position="364"/>
        <end position="419"/>
    </location>
</feature>
<feature type="compositionally biased region" description="Basic and acidic residues" evidence="5">
    <location>
        <begin position="380"/>
        <end position="393"/>
    </location>
</feature>
<dbReference type="InterPro" id="IPR050430">
    <property type="entry name" value="Peptidase_S1"/>
</dbReference>
<feature type="compositionally biased region" description="Low complexity" evidence="5">
    <location>
        <begin position="601"/>
        <end position="628"/>
    </location>
</feature>
<keyword evidence="4" id="KW-1015">Disulfide bond</keyword>
<protein>
    <recommendedName>
        <fullName evidence="7">Peptidase S1 domain-containing protein</fullName>
    </recommendedName>
</protein>
<evidence type="ECO:0000256" key="4">
    <source>
        <dbReference type="ARBA" id="ARBA00023157"/>
    </source>
</evidence>
<keyword evidence="2" id="KW-0378">Hydrolase</keyword>
<evidence type="ECO:0000256" key="3">
    <source>
        <dbReference type="ARBA" id="ARBA00022825"/>
    </source>
</evidence>
<feature type="compositionally biased region" description="Low complexity" evidence="5">
    <location>
        <begin position="791"/>
        <end position="803"/>
    </location>
</feature>
<feature type="region of interest" description="Disordered" evidence="5">
    <location>
        <begin position="433"/>
        <end position="482"/>
    </location>
</feature>
<dbReference type="PANTHER" id="PTHR24276">
    <property type="entry name" value="POLYSERASE-RELATED"/>
    <property type="match status" value="1"/>
</dbReference>
<feature type="compositionally biased region" description="Polar residues" evidence="5">
    <location>
        <begin position="882"/>
        <end position="894"/>
    </location>
</feature>
<dbReference type="PROSITE" id="PS50240">
    <property type="entry name" value="TRYPSIN_DOM"/>
    <property type="match status" value="1"/>
</dbReference>
<dbReference type="GO" id="GO:0006508">
    <property type="term" value="P:proteolysis"/>
    <property type="evidence" value="ECO:0007669"/>
    <property type="project" value="UniProtKB-KW"/>
</dbReference>
<evidence type="ECO:0000313" key="9">
    <source>
        <dbReference type="Proteomes" id="UP001231518"/>
    </source>
</evidence>
<accession>A0AAD8DR85</accession>
<feature type="region of interest" description="Disordered" evidence="5">
    <location>
        <begin position="504"/>
        <end position="631"/>
    </location>
</feature>
<dbReference type="Gene3D" id="2.40.10.10">
    <property type="entry name" value="Trypsin-like serine proteases"/>
    <property type="match status" value="2"/>
</dbReference>
<organism evidence="8 9">
    <name type="scientific">Mythimna separata</name>
    <name type="common">Oriental armyworm</name>
    <name type="synonym">Pseudaletia separata</name>
    <dbReference type="NCBI Taxonomy" id="271217"/>
    <lineage>
        <taxon>Eukaryota</taxon>
        <taxon>Metazoa</taxon>
        <taxon>Ecdysozoa</taxon>
        <taxon>Arthropoda</taxon>
        <taxon>Hexapoda</taxon>
        <taxon>Insecta</taxon>
        <taxon>Pterygota</taxon>
        <taxon>Neoptera</taxon>
        <taxon>Endopterygota</taxon>
        <taxon>Lepidoptera</taxon>
        <taxon>Glossata</taxon>
        <taxon>Ditrysia</taxon>
        <taxon>Noctuoidea</taxon>
        <taxon>Noctuidae</taxon>
        <taxon>Noctuinae</taxon>
        <taxon>Hadenini</taxon>
        <taxon>Mythimna</taxon>
    </lineage>
</organism>
<dbReference type="Pfam" id="PF00089">
    <property type="entry name" value="Trypsin"/>
    <property type="match status" value="1"/>
</dbReference>
<proteinExistence type="predicted"/>
<keyword evidence="9" id="KW-1185">Reference proteome</keyword>
<evidence type="ECO:0000256" key="1">
    <source>
        <dbReference type="ARBA" id="ARBA00022670"/>
    </source>
</evidence>
<evidence type="ECO:0000313" key="8">
    <source>
        <dbReference type="EMBL" id="KAJ8715580.1"/>
    </source>
</evidence>
<evidence type="ECO:0000259" key="7">
    <source>
        <dbReference type="PROSITE" id="PS50240"/>
    </source>
</evidence>
<dbReference type="EMBL" id="JARGEI010000018">
    <property type="protein sequence ID" value="KAJ8715580.1"/>
    <property type="molecule type" value="Genomic_DNA"/>
</dbReference>
<dbReference type="PANTHER" id="PTHR24276:SF98">
    <property type="entry name" value="FI18310P1-RELATED"/>
    <property type="match status" value="1"/>
</dbReference>